<evidence type="ECO:0000313" key="6">
    <source>
        <dbReference type="EMBL" id="GIY50447.1"/>
    </source>
</evidence>
<keyword evidence="7" id="KW-1185">Reference proteome</keyword>
<dbReference type="CDD" id="cd00707">
    <property type="entry name" value="Pancreat_lipase_like"/>
    <property type="match status" value="1"/>
</dbReference>
<sequence>MGAREIVKDVGEAINPLQLLYINKCVEDLGCFYNGPPFHHAINRPISLPPTGNPKVKFLLYTPINPEEPYDQEITLESLQNSTFDPDLETKFIIHGFLSDLDHEDIRFEMRDALLKLDQFNVFIVDWTAHNGLPYAQAVANTRVVGAVVAKMVNFLINETGITPQSVHIIGHSLGAHTAGYAGQRITNLGRISGLDPAGPYFQDTDHEVRLDRDDALFVDVIHTDGAEFVLGGLGINDPIGHMDFYPNGGHRQLGCFYSSSKENIVGKAVNFTTDWVQNGCDHARANKYFLESINNAECKFLAVHCSRYTDYESGMCPPDNATVAEMGYHVSFGGLEPPAKFFLRTKGESPFAWKVVFTCDDSAIEIQRFIYGPHLIKDSVITDHVS</sequence>
<proteinExistence type="inferred from homology"/>
<dbReference type="SUPFAM" id="SSF53474">
    <property type="entry name" value="alpha/beta-Hydrolases"/>
    <property type="match status" value="1"/>
</dbReference>
<dbReference type="EMBL" id="BPLR01011978">
    <property type="protein sequence ID" value="GIY50447.1"/>
    <property type="molecule type" value="Genomic_DNA"/>
</dbReference>
<keyword evidence="3" id="KW-0964">Secreted</keyword>
<dbReference type="PRINTS" id="PR00821">
    <property type="entry name" value="TAGLIPASE"/>
</dbReference>
<dbReference type="AlphaFoldDB" id="A0AAV4TZ14"/>
<evidence type="ECO:0000259" key="5">
    <source>
        <dbReference type="Pfam" id="PF00151"/>
    </source>
</evidence>
<comment type="similarity">
    <text evidence="2 4">Belongs to the AB hydrolase superfamily. Lipase family.</text>
</comment>
<accession>A0AAV4TZ14</accession>
<gene>
    <name evidence="6" type="primary">PNLIP</name>
    <name evidence="6" type="ORF">CEXT_488721</name>
</gene>
<dbReference type="GO" id="GO:0005615">
    <property type="term" value="C:extracellular space"/>
    <property type="evidence" value="ECO:0007669"/>
    <property type="project" value="TreeGrafter"/>
</dbReference>
<evidence type="ECO:0000256" key="2">
    <source>
        <dbReference type="ARBA" id="ARBA00010701"/>
    </source>
</evidence>
<organism evidence="6 7">
    <name type="scientific">Caerostris extrusa</name>
    <name type="common">Bark spider</name>
    <name type="synonym">Caerostris bankana</name>
    <dbReference type="NCBI Taxonomy" id="172846"/>
    <lineage>
        <taxon>Eukaryota</taxon>
        <taxon>Metazoa</taxon>
        <taxon>Ecdysozoa</taxon>
        <taxon>Arthropoda</taxon>
        <taxon>Chelicerata</taxon>
        <taxon>Arachnida</taxon>
        <taxon>Araneae</taxon>
        <taxon>Araneomorphae</taxon>
        <taxon>Entelegynae</taxon>
        <taxon>Araneoidea</taxon>
        <taxon>Araneidae</taxon>
        <taxon>Caerostris</taxon>
    </lineage>
</organism>
<dbReference type="InterPro" id="IPR029058">
    <property type="entry name" value="AB_hydrolase_fold"/>
</dbReference>
<protein>
    <submittedName>
        <fullName evidence="6">Pancreatic triacylglycerol lipase</fullName>
    </submittedName>
</protein>
<name>A0AAV4TZ14_CAEEX</name>
<dbReference type="Proteomes" id="UP001054945">
    <property type="component" value="Unassembled WGS sequence"/>
</dbReference>
<feature type="domain" description="Lipase" evidence="5">
    <location>
        <begin position="25"/>
        <end position="352"/>
    </location>
</feature>
<dbReference type="InterPro" id="IPR033906">
    <property type="entry name" value="Lipase_N"/>
</dbReference>
<dbReference type="Pfam" id="PF00151">
    <property type="entry name" value="Lipase"/>
    <property type="match status" value="1"/>
</dbReference>
<evidence type="ECO:0000256" key="1">
    <source>
        <dbReference type="ARBA" id="ARBA00004613"/>
    </source>
</evidence>
<dbReference type="InterPro" id="IPR000734">
    <property type="entry name" value="TAG_lipase"/>
</dbReference>
<comment type="caution">
    <text evidence="6">The sequence shown here is derived from an EMBL/GenBank/DDBJ whole genome shotgun (WGS) entry which is preliminary data.</text>
</comment>
<evidence type="ECO:0000256" key="3">
    <source>
        <dbReference type="ARBA" id="ARBA00022525"/>
    </source>
</evidence>
<dbReference type="PANTHER" id="PTHR11610">
    <property type="entry name" value="LIPASE"/>
    <property type="match status" value="1"/>
</dbReference>
<dbReference type="GO" id="GO:0016042">
    <property type="term" value="P:lipid catabolic process"/>
    <property type="evidence" value="ECO:0007669"/>
    <property type="project" value="TreeGrafter"/>
</dbReference>
<evidence type="ECO:0000313" key="7">
    <source>
        <dbReference type="Proteomes" id="UP001054945"/>
    </source>
</evidence>
<comment type="subcellular location">
    <subcellularLocation>
        <location evidence="1">Secreted</location>
    </subcellularLocation>
</comment>
<dbReference type="Gene3D" id="3.40.50.1820">
    <property type="entry name" value="alpha/beta hydrolase"/>
    <property type="match status" value="1"/>
</dbReference>
<dbReference type="GO" id="GO:0016298">
    <property type="term" value="F:lipase activity"/>
    <property type="evidence" value="ECO:0007669"/>
    <property type="project" value="InterPro"/>
</dbReference>
<dbReference type="InterPro" id="IPR013818">
    <property type="entry name" value="Lipase"/>
</dbReference>
<reference evidence="6 7" key="1">
    <citation type="submission" date="2021-06" db="EMBL/GenBank/DDBJ databases">
        <title>Caerostris extrusa draft genome.</title>
        <authorList>
            <person name="Kono N."/>
            <person name="Arakawa K."/>
        </authorList>
    </citation>
    <scope>NUCLEOTIDE SEQUENCE [LARGE SCALE GENOMIC DNA]</scope>
</reference>
<evidence type="ECO:0000256" key="4">
    <source>
        <dbReference type="RuleBase" id="RU004262"/>
    </source>
</evidence>